<dbReference type="CDD" id="cd05381">
    <property type="entry name" value="CAP_PR-1"/>
    <property type="match status" value="1"/>
</dbReference>
<evidence type="ECO:0000256" key="3">
    <source>
        <dbReference type="ARBA" id="ARBA00022821"/>
    </source>
</evidence>
<gene>
    <name evidence="6" type="ORF">CMV_017774</name>
</gene>
<keyword evidence="2" id="KW-0732">Signal</keyword>
<name>A0A8J4QSJ6_9ROSI</name>
<reference evidence="6" key="1">
    <citation type="submission" date="2020-03" db="EMBL/GenBank/DDBJ databases">
        <title>Castanea mollissima Vanexum genome sequencing.</title>
        <authorList>
            <person name="Staton M."/>
        </authorList>
    </citation>
    <scope>NUCLEOTIDE SEQUENCE</scope>
    <source>
        <tissue evidence="6">Leaf</tissue>
    </source>
</reference>
<evidence type="ECO:0000313" key="6">
    <source>
        <dbReference type="EMBL" id="KAF3957187.1"/>
    </source>
</evidence>
<dbReference type="Proteomes" id="UP000737018">
    <property type="component" value="Unassembled WGS sequence"/>
</dbReference>
<dbReference type="InterPro" id="IPR018244">
    <property type="entry name" value="Allrgn_V5/Tpx1_CS"/>
</dbReference>
<dbReference type="GO" id="GO:0098542">
    <property type="term" value="P:defense response to other organism"/>
    <property type="evidence" value="ECO:0007669"/>
    <property type="project" value="UniProtKB-ARBA"/>
</dbReference>
<keyword evidence="7" id="KW-1185">Reference proteome</keyword>
<comment type="caution">
    <text evidence="6">The sequence shown here is derived from an EMBL/GenBank/DDBJ whole genome shotgun (WGS) entry which is preliminary data.</text>
</comment>
<evidence type="ECO:0000256" key="2">
    <source>
        <dbReference type="ARBA" id="ARBA00022729"/>
    </source>
</evidence>
<dbReference type="AlphaFoldDB" id="A0A8J4QSJ6"/>
<dbReference type="EMBL" id="JRKL02002892">
    <property type="protein sequence ID" value="KAF3957187.1"/>
    <property type="molecule type" value="Genomic_DNA"/>
</dbReference>
<proteinExistence type="inferred from homology"/>
<dbReference type="Gene3D" id="3.40.33.10">
    <property type="entry name" value="CAP"/>
    <property type="match status" value="1"/>
</dbReference>
<dbReference type="PROSITE" id="PS01009">
    <property type="entry name" value="CRISP_1"/>
    <property type="match status" value="1"/>
</dbReference>
<dbReference type="GO" id="GO:0005576">
    <property type="term" value="C:extracellular region"/>
    <property type="evidence" value="ECO:0007669"/>
    <property type="project" value="InterPro"/>
</dbReference>
<dbReference type="FunFam" id="3.40.33.10:FF:000006">
    <property type="entry name" value="Putative pathogenesis-related protein 1"/>
    <property type="match status" value="1"/>
</dbReference>
<sequence>MFIYHQKKPNMMMFKISQAIICVIGLATVHVSLAQNSPQDYLNTHNAARAQVGVGPMRWDAKVASYAQNYVEKLKGSCKLVHSGGPYGENLAWGSRDLSGTAAVNMWVAEKPKYDYNSNSCVGGECRHYTQVVWSNSVRLGCAKVRCNNGGTIISCNYDPPGNYVNQRPYLRVIQEVLGIYNA</sequence>
<dbReference type="Pfam" id="PF00188">
    <property type="entry name" value="CAP"/>
    <property type="match status" value="1"/>
</dbReference>
<dbReference type="SMART" id="SM00198">
    <property type="entry name" value="SCP"/>
    <property type="match status" value="1"/>
</dbReference>
<comment type="similarity">
    <text evidence="1">Belongs to the CRISP family.</text>
</comment>
<dbReference type="InterPro" id="IPR035940">
    <property type="entry name" value="CAP_sf"/>
</dbReference>
<keyword evidence="4" id="KW-1015">Disulfide bond</keyword>
<evidence type="ECO:0000256" key="4">
    <source>
        <dbReference type="ARBA" id="ARBA00023157"/>
    </source>
</evidence>
<evidence type="ECO:0000259" key="5">
    <source>
        <dbReference type="SMART" id="SM00198"/>
    </source>
</evidence>
<dbReference type="OrthoDB" id="337038at2759"/>
<accession>A0A8J4QSJ6</accession>
<feature type="domain" description="SCP" evidence="5">
    <location>
        <begin position="36"/>
        <end position="166"/>
    </location>
</feature>
<dbReference type="PRINTS" id="PR00837">
    <property type="entry name" value="V5TPXLIKE"/>
</dbReference>
<dbReference type="InterPro" id="IPR014044">
    <property type="entry name" value="CAP_dom"/>
</dbReference>
<dbReference type="PROSITE" id="PS01010">
    <property type="entry name" value="CRISP_2"/>
    <property type="match status" value="1"/>
</dbReference>
<keyword evidence="3" id="KW-0611">Plant defense</keyword>
<protein>
    <recommendedName>
        <fullName evidence="5">SCP domain-containing protein</fullName>
    </recommendedName>
</protein>
<evidence type="ECO:0000256" key="1">
    <source>
        <dbReference type="ARBA" id="ARBA00009923"/>
    </source>
</evidence>
<evidence type="ECO:0000313" key="7">
    <source>
        <dbReference type="Proteomes" id="UP000737018"/>
    </source>
</evidence>
<organism evidence="6 7">
    <name type="scientific">Castanea mollissima</name>
    <name type="common">Chinese chestnut</name>
    <dbReference type="NCBI Taxonomy" id="60419"/>
    <lineage>
        <taxon>Eukaryota</taxon>
        <taxon>Viridiplantae</taxon>
        <taxon>Streptophyta</taxon>
        <taxon>Embryophyta</taxon>
        <taxon>Tracheophyta</taxon>
        <taxon>Spermatophyta</taxon>
        <taxon>Magnoliopsida</taxon>
        <taxon>eudicotyledons</taxon>
        <taxon>Gunneridae</taxon>
        <taxon>Pentapetalae</taxon>
        <taxon>rosids</taxon>
        <taxon>fabids</taxon>
        <taxon>Fagales</taxon>
        <taxon>Fagaceae</taxon>
        <taxon>Castanea</taxon>
    </lineage>
</organism>
<dbReference type="InterPro" id="IPR001283">
    <property type="entry name" value="CRISP-related"/>
</dbReference>
<dbReference type="PANTHER" id="PTHR10334">
    <property type="entry name" value="CYSTEINE-RICH SECRETORY PROTEIN-RELATED"/>
    <property type="match status" value="1"/>
</dbReference>
<dbReference type="SUPFAM" id="SSF55797">
    <property type="entry name" value="PR-1-like"/>
    <property type="match status" value="1"/>
</dbReference>